<organism evidence="1">
    <name type="scientific">marine sediment metagenome</name>
    <dbReference type="NCBI Taxonomy" id="412755"/>
    <lineage>
        <taxon>unclassified sequences</taxon>
        <taxon>metagenomes</taxon>
        <taxon>ecological metagenomes</taxon>
    </lineage>
</organism>
<reference evidence="1" key="1">
    <citation type="journal article" date="2015" name="Nature">
        <title>Complex archaea that bridge the gap between prokaryotes and eukaryotes.</title>
        <authorList>
            <person name="Spang A."/>
            <person name="Saw J.H."/>
            <person name="Jorgensen S.L."/>
            <person name="Zaremba-Niedzwiedzka K."/>
            <person name="Martijn J."/>
            <person name="Lind A.E."/>
            <person name="van Eijk R."/>
            <person name="Schleper C."/>
            <person name="Guy L."/>
            <person name="Ettema T.J."/>
        </authorList>
    </citation>
    <scope>NUCLEOTIDE SEQUENCE</scope>
</reference>
<sequence length="94" mass="10452">NSVGISSASYSDVVAIIHGDLDLPTPRAYAEELIRRWNAFEEGGLVEKLINKYKHIIYTAEAIEAITVDDEMLKIAIIETCKEALAEAKKCIEE</sequence>
<accession>A0A0F8XUU9</accession>
<name>A0A0F8XUU9_9ZZZZ</name>
<protein>
    <submittedName>
        <fullName evidence="1">Uncharacterized protein</fullName>
    </submittedName>
</protein>
<dbReference type="AlphaFoldDB" id="A0A0F8XUU9"/>
<feature type="non-terminal residue" evidence="1">
    <location>
        <position position="1"/>
    </location>
</feature>
<comment type="caution">
    <text evidence="1">The sequence shown here is derived from an EMBL/GenBank/DDBJ whole genome shotgun (WGS) entry which is preliminary data.</text>
</comment>
<dbReference type="EMBL" id="LAZR01070061">
    <property type="protein sequence ID" value="KKK45784.1"/>
    <property type="molecule type" value="Genomic_DNA"/>
</dbReference>
<proteinExistence type="predicted"/>
<evidence type="ECO:0000313" key="1">
    <source>
        <dbReference type="EMBL" id="KKK45784.1"/>
    </source>
</evidence>
<gene>
    <name evidence="1" type="ORF">LCGC14_3164920</name>
</gene>